<evidence type="ECO:0000256" key="1">
    <source>
        <dbReference type="SAM" id="MobiDB-lite"/>
    </source>
</evidence>
<feature type="region of interest" description="Disordered" evidence="1">
    <location>
        <begin position="1"/>
        <end position="39"/>
    </location>
</feature>
<name>A0AA40E1P7_9PEZI</name>
<protein>
    <submittedName>
        <fullName evidence="2">Uncharacterized protein</fullName>
    </submittedName>
</protein>
<keyword evidence="3" id="KW-1185">Reference proteome</keyword>
<evidence type="ECO:0000313" key="2">
    <source>
        <dbReference type="EMBL" id="KAK0721687.1"/>
    </source>
</evidence>
<dbReference type="Proteomes" id="UP001172101">
    <property type="component" value="Unassembled WGS sequence"/>
</dbReference>
<feature type="region of interest" description="Disordered" evidence="1">
    <location>
        <begin position="177"/>
        <end position="286"/>
    </location>
</feature>
<feature type="compositionally biased region" description="Basic and acidic residues" evidence="1">
    <location>
        <begin position="124"/>
        <end position="138"/>
    </location>
</feature>
<proteinExistence type="predicted"/>
<feature type="region of interest" description="Disordered" evidence="1">
    <location>
        <begin position="106"/>
        <end position="156"/>
    </location>
</feature>
<feature type="compositionally biased region" description="Polar residues" evidence="1">
    <location>
        <begin position="7"/>
        <end position="27"/>
    </location>
</feature>
<feature type="compositionally biased region" description="Polar residues" evidence="1">
    <location>
        <begin position="207"/>
        <end position="218"/>
    </location>
</feature>
<dbReference type="RefSeq" id="XP_060297611.1">
    <property type="nucleotide sequence ID" value="XM_060439598.1"/>
</dbReference>
<feature type="compositionally biased region" description="Basic and acidic residues" evidence="1">
    <location>
        <begin position="177"/>
        <end position="205"/>
    </location>
</feature>
<dbReference type="AlphaFoldDB" id="A0AA40E1P7"/>
<dbReference type="EMBL" id="JAUIRO010000003">
    <property type="protein sequence ID" value="KAK0721687.1"/>
    <property type="molecule type" value="Genomic_DNA"/>
</dbReference>
<accession>A0AA40E1P7</accession>
<reference evidence="2" key="1">
    <citation type="submission" date="2023-06" db="EMBL/GenBank/DDBJ databases">
        <title>Genome-scale phylogeny and comparative genomics of the fungal order Sordariales.</title>
        <authorList>
            <consortium name="Lawrence Berkeley National Laboratory"/>
            <person name="Hensen N."/>
            <person name="Bonometti L."/>
            <person name="Westerberg I."/>
            <person name="Brannstrom I.O."/>
            <person name="Guillou S."/>
            <person name="Cros-Aarteil S."/>
            <person name="Calhoun S."/>
            <person name="Haridas S."/>
            <person name="Kuo A."/>
            <person name="Mondo S."/>
            <person name="Pangilinan J."/>
            <person name="Riley R."/>
            <person name="LaButti K."/>
            <person name="Andreopoulos B."/>
            <person name="Lipzen A."/>
            <person name="Chen C."/>
            <person name="Yanf M."/>
            <person name="Daum C."/>
            <person name="Ng V."/>
            <person name="Clum A."/>
            <person name="Steindorff A."/>
            <person name="Ohm R."/>
            <person name="Martin F."/>
            <person name="Silar P."/>
            <person name="Natvig D."/>
            <person name="Lalanne C."/>
            <person name="Gautier V."/>
            <person name="Ament-velasquez S.L."/>
            <person name="Kruys A."/>
            <person name="Hutchinson M.I."/>
            <person name="Powell A.J."/>
            <person name="Barry K."/>
            <person name="Miller A.N."/>
            <person name="Grigoriev I.V."/>
            <person name="Debuchy R."/>
            <person name="Gladieux P."/>
            <person name="Thoren M.H."/>
            <person name="Johannesson H."/>
        </authorList>
    </citation>
    <scope>NUCLEOTIDE SEQUENCE</scope>
    <source>
        <strain evidence="2">SMH2392-1A</strain>
    </source>
</reference>
<sequence length="397" mass="44779">MPYSMPRFSTHSNTGPPHVSLPQTTRVQRNKLRKRPPFWSSDRSTAAYDLCQLMGNNASFENIPRPARPPRPSATDIPDLPSLPMYEGFTPKHRPVTLLDEKTPRVFERRPSAATTRWSSADGPRPRWDAGAGDERPATHHSLAASDTTAVEVPRYDRSSRLAESYRNVLPDRESMTIEYREARGSIKRQQDTRRPRSQQREPHASNHPTQHNQTVATPEQERFDVRSAPVRTRSSAVPSTPTSSITAVDYDLGPVDGLALGKSRAPGSHSREAESQRDALANNKEQRTSEYVGLQICSELLTEELTRTFFRQHPGETQSRASKLQVLLLIEAYEAMLHSCRRELLKPPPVRGGERRKGLRDAVRILDHWLDSLYVIYDDTFSDEVNSAAAEVEGMI</sequence>
<gene>
    <name evidence="2" type="ORF">B0T26DRAFT_673479</name>
</gene>
<dbReference type="GeneID" id="85322868"/>
<feature type="compositionally biased region" description="Polar residues" evidence="1">
    <location>
        <begin position="233"/>
        <end position="247"/>
    </location>
</feature>
<evidence type="ECO:0000313" key="3">
    <source>
        <dbReference type="Proteomes" id="UP001172101"/>
    </source>
</evidence>
<organism evidence="2 3">
    <name type="scientific">Lasiosphaeria miniovina</name>
    <dbReference type="NCBI Taxonomy" id="1954250"/>
    <lineage>
        <taxon>Eukaryota</taxon>
        <taxon>Fungi</taxon>
        <taxon>Dikarya</taxon>
        <taxon>Ascomycota</taxon>
        <taxon>Pezizomycotina</taxon>
        <taxon>Sordariomycetes</taxon>
        <taxon>Sordariomycetidae</taxon>
        <taxon>Sordariales</taxon>
        <taxon>Lasiosphaeriaceae</taxon>
        <taxon>Lasiosphaeria</taxon>
    </lineage>
</organism>
<comment type="caution">
    <text evidence="2">The sequence shown here is derived from an EMBL/GenBank/DDBJ whole genome shotgun (WGS) entry which is preliminary data.</text>
</comment>